<evidence type="ECO:0000259" key="1">
    <source>
        <dbReference type="Pfam" id="PF08765"/>
    </source>
</evidence>
<dbReference type="Gene3D" id="1.10.10.60">
    <property type="entry name" value="Homeodomain-like"/>
    <property type="match status" value="1"/>
</dbReference>
<name>A0A6L6XGX7_9FIRM</name>
<evidence type="ECO:0000313" key="2">
    <source>
        <dbReference type="EMBL" id="MVQ46188.1"/>
    </source>
</evidence>
<protein>
    <submittedName>
        <fullName evidence="2">Mor transcription activator family protein</fullName>
    </submittedName>
</protein>
<organism evidence="2 3">
    <name type="scientific">Roseburia intestinalis</name>
    <dbReference type="NCBI Taxonomy" id="166486"/>
    <lineage>
        <taxon>Bacteria</taxon>
        <taxon>Bacillati</taxon>
        <taxon>Bacillota</taxon>
        <taxon>Clostridia</taxon>
        <taxon>Lachnospirales</taxon>
        <taxon>Lachnospiraceae</taxon>
        <taxon>Roseburia</taxon>
    </lineage>
</organism>
<evidence type="ECO:0000313" key="3">
    <source>
        <dbReference type="Proteomes" id="UP000479531"/>
    </source>
</evidence>
<dbReference type="SUPFAM" id="SSF46689">
    <property type="entry name" value="Homeodomain-like"/>
    <property type="match status" value="1"/>
</dbReference>
<accession>A0A6L6XGX7</accession>
<dbReference type="Proteomes" id="UP000479531">
    <property type="component" value="Unassembled WGS sequence"/>
</dbReference>
<dbReference type="InterPro" id="IPR014875">
    <property type="entry name" value="Mor_transcription_activator"/>
</dbReference>
<dbReference type="AlphaFoldDB" id="A0A6L6XGX7"/>
<sequence>MSKVTSEDLAGVYKEVAETVGVDNAYKIYSHFKGLQLMFPLKFYSKEYIVQQICSEYDGKNVHALARKYGYSESRVRQILREQEKPAITKKDTTEERG</sequence>
<reference evidence="2 3" key="1">
    <citation type="submission" date="2019-10" db="EMBL/GenBank/DDBJ databases">
        <title>Roseburia spp. ameliorate alcoholic fatty liver via restoration of gut barrier function.</title>
        <authorList>
            <person name="Seo B."/>
            <person name="Ko G."/>
        </authorList>
    </citation>
    <scope>NUCLEOTIDE SEQUENCE [LARGE SCALE GENOMIC DNA]</scope>
    <source>
        <strain evidence="2 3">SNUG30017</strain>
    </source>
</reference>
<proteinExistence type="predicted"/>
<dbReference type="InterPro" id="IPR009057">
    <property type="entry name" value="Homeodomain-like_sf"/>
</dbReference>
<dbReference type="EMBL" id="WGGT01000012">
    <property type="protein sequence ID" value="MVQ46188.1"/>
    <property type="molecule type" value="Genomic_DNA"/>
</dbReference>
<dbReference type="Pfam" id="PF08765">
    <property type="entry name" value="Mor"/>
    <property type="match status" value="1"/>
</dbReference>
<feature type="domain" description="Mor transcription activator" evidence="1">
    <location>
        <begin position="8"/>
        <end position="91"/>
    </location>
</feature>
<comment type="caution">
    <text evidence="2">The sequence shown here is derived from an EMBL/GenBank/DDBJ whole genome shotgun (WGS) entry which is preliminary data.</text>
</comment>
<gene>
    <name evidence="2" type="ORF">GCK47_10850</name>
</gene>